<name>A0ACC0MEQ0_RHOML</name>
<gene>
    <name evidence="1" type="ORF">RHMOL_Rhmol09G0149700</name>
</gene>
<dbReference type="Proteomes" id="UP001062846">
    <property type="component" value="Chromosome 9"/>
</dbReference>
<accession>A0ACC0MEQ0</accession>
<protein>
    <submittedName>
        <fullName evidence="1">Uncharacterized protein</fullName>
    </submittedName>
</protein>
<dbReference type="EMBL" id="CM046396">
    <property type="protein sequence ID" value="KAI8539031.1"/>
    <property type="molecule type" value="Genomic_DNA"/>
</dbReference>
<sequence>MHSYFMRMKIDNSDFFYAMDLDDNGRLRNVFWADARSRAACKEFGDVVTFDTTYLVNRYDMPFAPFVGVNHHGQSILLGCGLISHEDTKSFSWLFETWKTCMWGYAPKAIITDQCLGMKNAIQKVFPDTRHRLCIWHIMKQVPEKFDMYNAYEQISSCMRKAVWNSLTIKQFEDAWDGFIKKYELQNNTWLQGLYHERKLWVPAYVNDCFWAGMSSTQRSEGMNAYFDGYIHSKTTLKQFVEQYENALANKVESENEEDGKSWRSFIRLITKSGLEKQFQSVYTNEKVREFHEEFVGRLECSCCQKKESVSEYEVKEWITYGEEETRIQVPFIVDFNAETNEAHCNCRLFEYRGMVCRHQLTVWSQMGVERVPDKYVLRRWNKNVKRVHTKIRINYDNSSTSIEARRHDNMCNLFNEVADLAEDSQEKYDKVMARLLELKEELIESSIVCGSNVISGTPNNSISIGDGVLPSKESTNILDPVTLRRKGRPPSKRKIGVVEKIGKKKIETKKKTLSKEKAKEVRTQERLEHNNYFFQEIGTQESVLNVNSQPSYIGQSMWPNMMPHNMRPNMAHGGSIFQFSPGSCPTETGFNQFVYAFPSSQANMPTSFSSHDWRGQSNIASKQVWGGGQSSFLDTQGQCVGGPPPSFTQMLNAPDNAEE</sequence>
<comment type="caution">
    <text evidence="1">The sequence shown here is derived from an EMBL/GenBank/DDBJ whole genome shotgun (WGS) entry which is preliminary data.</text>
</comment>
<reference evidence="1" key="1">
    <citation type="submission" date="2022-02" db="EMBL/GenBank/DDBJ databases">
        <title>Plant Genome Project.</title>
        <authorList>
            <person name="Zhang R.-G."/>
        </authorList>
    </citation>
    <scope>NUCLEOTIDE SEQUENCE</scope>
    <source>
        <strain evidence="1">AT1</strain>
    </source>
</reference>
<proteinExistence type="predicted"/>
<evidence type="ECO:0000313" key="1">
    <source>
        <dbReference type="EMBL" id="KAI8539031.1"/>
    </source>
</evidence>
<evidence type="ECO:0000313" key="2">
    <source>
        <dbReference type="Proteomes" id="UP001062846"/>
    </source>
</evidence>
<organism evidence="1 2">
    <name type="scientific">Rhododendron molle</name>
    <name type="common">Chinese azalea</name>
    <name type="synonym">Azalea mollis</name>
    <dbReference type="NCBI Taxonomy" id="49168"/>
    <lineage>
        <taxon>Eukaryota</taxon>
        <taxon>Viridiplantae</taxon>
        <taxon>Streptophyta</taxon>
        <taxon>Embryophyta</taxon>
        <taxon>Tracheophyta</taxon>
        <taxon>Spermatophyta</taxon>
        <taxon>Magnoliopsida</taxon>
        <taxon>eudicotyledons</taxon>
        <taxon>Gunneridae</taxon>
        <taxon>Pentapetalae</taxon>
        <taxon>asterids</taxon>
        <taxon>Ericales</taxon>
        <taxon>Ericaceae</taxon>
        <taxon>Ericoideae</taxon>
        <taxon>Rhodoreae</taxon>
        <taxon>Rhododendron</taxon>
    </lineage>
</organism>
<keyword evidence="2" id="KW-1185">Reference proteome</keyword>